<name>A0A4R3UUL5_ROSSA</name>
<evidence type="ECO:0000313" key="1">
    <source>
        <dbReference type="EMBL" id="TCU94671.1"/>
    </source>
</evidence>
<comment type="caution">
    <text evidence="1">The sequence shown here is derived from an EMBL/GenBank/DDBJ whole genome shotgun (WGS) entry which is preliminary data.</text>
</comment>
<organism evidence="1 2">
    <name type="scientific">Roseateles saccharophilus</name>
    <name type="common">Pseudomonas saccharophila</name>
    <dbReference type="NCBI Taxonomy" id="304"/>
    <lineage>
        <taxon>Bacteria</taxon>
        <taxon>Pseudomonadati</taxon>
        <taxon>Pseudomonadota</taxon>
        <taxon>Betaproteobacteria</taxon>
        <taxon>Burkholderiales</taxon>
        <taxon>Sphaerotilaceae</taxon>
        <taxon>Roseateles</taxon>
    </lineage>
</organism>
<dbReference type="EMBL" id="SMBU01000016">
    <property type="protein sequence ID" value="TCU94671.1"/>
    <property type="molecule type" value="Genomic_DNA"/>
</dbReference>
<proteinExistence type="predicted"/>
<evidence type="ECO:0000313" key="2">
    <source>
        <dbReference type="Proteomes" id="UP000295110"/>
    </source>
</evidence>
<protein>
    <submittedName>
        <fullName evidence="1">Uncharacterized protein</fullName>
    </submittedName>
</protein>
<accession>A0A4R3UUL5</accession>
<dbReference type="Proteomes" id="UP000295110">
    <property type="component" value="Unassembled WGS sequence"/>
</dbReference>
<sequence length="64" mass="7160">MKPSPLLRANRRVTSAQRICSAALDRLQLGNTASMTRLSKASYVLGLARERYVQLSKLNSRLDI</sequence>
<gene>
    <name evidence="1" type="ORF">EV671_101693</name>
</gene>
<reference evidence="1 2" key="1">
    <citation type="submission" date="2019-03" db="EMBL/GenBank/DDBJ databases">
        <title>Genomic Encyclopedia of Type Strains, Phase IV (KMG-IV): sequencing the most valuable type-strain genomes for metagenomic binning, comparative biology and taxonomic classification.</title>
        <authorList>
            <person name="Goeker M."/>
        </authorList>
    </citation>
    <scope>NUCLEOTIDE SEQUENCE [LARGE SCALE GENOMIC DNA]</scope>
    <source>
        <strain evidence="1 2">DSM 654</strain>
    </source>
</reference>
<keyword evidence="2" id="KW-1185">Reference proteome</keyword>
<dbReference type="AlphaFoldDB" id="A0A4R3UUL5"/>